<feature type="compositionally biased region" description="Polar residues" evidence="1">
    <location>
        <begin position="300"/>
        <end position="313"/>
    </location>
</feature>
<feature type="compositionally biased region" description="Low complexity" evidence="1">
    <location>
        <begin position="711"/>
        <end position="751"/>
    </location>
</feature>
<feature type="compositionally biased region" description="Low complexity" evidence="1">
    <location>
        <begin position="322"/>
        <end position="334"/>
    </location>
</feature>
<evidence type="ECO:0000313" key="3">
    <source>
        <dbReference type="Proteomes" id="UP000594638"/>
    </source>
</evidence>
<evidence type="ECO:0000313" key="2">
    <source>
        <dbReference type="EMBL" id="CAA3019036.1"/>
    </source>
</evidence>
<feature type="region of interest" description="Disordered" evidence="1">
    <location>
        <begin position="1036"/>
        <end position="1057"/>
    </location>
</feature>
<feature type="compositionally biased region" description="Low complexity" evidence="1">
    <location>
        <begin position="485"/>
        <end position="550"/>
    </location>
</feature>
<dbReference type="Gramene" id="OE9A110795T1">
    <property type="protein sequence ID" value="OE9A110795C1"/>
    <property type="gene ID" value="OE9A110795"/>
</dbReference>
<feature type="region of interest" description="Disordered" evidence="1">
    <location>
        <begin position="79"/>
        <end position="162"/>
    </location>
</feature>
<reference evidence="2 3" key="1">
    <citation type="submission" date="2019-12" db="EMBL/GenBank/DDBJ databases">
        <authorList>
            <person name="Alioto T."/>
            <person name="Alioto T."/>
            <person name="Gomez Garrido J."/>
        </authorList>
    </citation>
    <scope>NUCLEOTIDE SEQUENCE [LARGE SCALE GENOMIC DNA]</scope>
</reference>
<feature type="compositionally biased region" description="Polar residues" evidence="1">
    <location>
        <begin position="961"/>
        <end position="985"/>
    </location>
</feature>
<dbReference type="EMBL" id="CACTIH010008015">
    <property type="protein sequence ID" value="CAA3019036.1"/>
    <property type="molecule type" value="Genomic_DNA"/>
</dbReference>
<feature type="region of interest" description="Disordered" evidence="1">
    <location>
        <begin position="193"/>
        <end position="352"/>
    </location>
</feature>
<feature type="compositionally biased region" description="Polar residues" evidence="1">
    <location>
        <begin position="463"/>
        <end position="478"/>
    </location>
</feature>
<feature type="compositionally biased region" description="Polar residues" evidence="1">
    <location>
        <begin position="841"/>
        <end position="861"/>
    </location>
</feature>
<protein>
    <submittedName>
        <fullName evidence="2">Uncharacterized protein</fullName>
    </submittedName>
</protein>
<keyword evidence="3" id="KW-1185">Reference proteome</keyword>
<comment type="caution">
    <text evidence="2">The sequence shown here is derived from an EMBL/GenBank/DDBJ whole genome shotgun (WGS) entry which is preliminary data.</text>
</comment>
<feature type="compositionally biased region" description="Basic and acidic residues" evidence="1">
    <location>
        <begin position="1317"/>
        <end position="1327"/>
    </location>
</feature>
<feature type="region of interest" description="Disordered" evidence="1">
    <location>
        <begin position="371"/>
        <end position="411"/>
    </location>
</feature>
<feature type="compositionally biased region" description="Basic and acidic residues" evidence="1">
    <location>
        <begin position="26"/>
        <end position="43"/>
    </location>
</feature>
<feature type="compositionally biased region" description="Polar residues" evidence="1">
    <location>
        <begin position="691"/>
        <end position="710"/>
    </location>
</feature>
<feature type="region of interest" description="Disordered" evidence="1">
    <location>
        <begin position="1312"/>
        <end position="1340"/>
    </location>
</feature>
<feature type="region of interest" description="Disordered" evidence="1">
    <location>
        <begin position="451"/>
        <end position="590"/>
    </location>
</feature>
<feature type="compositionally biased region" description="Acidic residues" evidence="1">
    <location>
        <begin position="202"/>
        <end position="211"/>
    </location>
</feature>
<accession>A0A8S0UL06</accession>
<feature type="region of interest" description="Disordered" evidence="1">
    <location>
        <begin position="799"/>
        <end position="985"/>
    </location>
</feature>
<name>A0A8S0UL06_OLEEU</name>
<feature type="compositionally biased region" description="Polar residues" evidence="1">
    <location>
        <begin position="90"/>
        <end position="101"/>
    </location>
</feature>
<feature type="non-terminal residue" evidence="2">
    <location>
        <position position="1"/>
    </location>
</feature>
<feature type="compositionally biased region" description="Basic and acidic residues" evidence="1">
    <location>
        <begin position="79"/>
        <end position="88"/>
    </location>
</feature>
<gene>
    <name evidence="2" type="ORF">OLEA9_A110795</name>
</gene>
<proteinExistence type="predicted"/>
<evidence type="ECO:0000256" key="1">
    <source>
        <dbReference type="SAM" id="MobiDB-lite"/>
    </source>
</evidence>
<sequence>KRHQEVRRESQAGAAGSEARGIHARGGREEATPLRGAHAEADRASFVLSPTGPAAASQSQPNFNFGFALRHFDAPLYHPEVHETRMDQAESAQVAGSPQQQADDRRPGFAYASTVVHSEVAAEQSYQPERLTGAGATGGEVLQRAASESVPGTREQQTPTAVGVQHAAEIVKRDEPAATTSALAYATRLRPLDGGNVRTVSDDELSMEDSEQIGFLPNGTQTQVARARLPDRSKKLSSIFKARHAHHQEAEGAAGGSGSSGAAARIRRPVPMNAKRQPTSSSPGGSGRSTGAADAVEPNPQVSASLNEASGGNSAPGEDQRTQAAQAEAHAQPASPRSATKKFGANLRQVPPEVKPEEFTPVVAAKKRPLFVEPTRKQTEQLSTSATSSTTVAPPAERQTQDTNEQRAPQAVIVDATNGLAASNQLPSGGANRDLMEKIMRIQQELASKAAAAKLPQIPTPRAPSSTSTQAPVTSTASEPVRVAEPSTTTTTTTTSTTTTSTSTTTPEPPTTTTSTTITTTPAPTTTQRPTTTTTSTTTTAPETATTEASGVKSGERLTIISDNELAAREQTPQVGDPPAGEPPAGNLLTGPLVRMVSSSLEQDDFMTSMTRDMMMSFDSARAVVMSDSSVRLADQKSSAQAAQAAGLPGTTTTTTTTSTTSAPTTTSSTTQAPQDSSTASSRPLELSTRLGPTTTRAPQLISTETVSFASTTPTSSTTTTTTTTTSSPSVPAQGPQTTSEQPPSTTSTTTAKPGQRLRTTAQPARFGRLVIKRGDKVVARYNASDSIPDSMIPVSGASGEIIMPDMPRLGMRRARKRMGQTSTSTSTTTERPASVEQVVAQRNATAPSAPVEQQVTGSTRAPSSAVPSDSASATPTNRTQERNETLSASASEWTSSTTRNQTKRRSLLRGARSPLHSESESESDELLVSEESSPADVILTSTPARRRSVTAPSQVAAPRANSTGGNEPASQVGNRFGARSSSWSSRVRENIGRQVVAAAAVARAEAPRPNLTKKYDPEEDLKKLVEKIERIQFESSAGERVRNSRTGGLDANQDDQDVPRRFKSTRQANVQIDVLPLVGEKSGQIPSAKNASAPQTVISEPARVPSRTEVGLEQETSNATQIATVAIQNGANLAQALNKSRSVSQSSSISFTLPVSANIESQWSKLRPVNLTSTNRTSEQPLLSTLLTRLTNESRTEARKEQASPLAIDKLDIRMDSHGHIHVRNNQSITVHVDIEPPRLGNQTLAPQKRISSRDTSAVLSPHFGRDDIQRVRQSGPISGPTWKSTASMAANDEATASLRRKPRMLCIEVESNDSDLQRQNKDNALKFRSPQITPDVVQ</sequence>
<feature type="compositionally biased region" description="Basic and acidic residues" evidence="1">
    <location>
        <begin position="1"/>
        <end position="10"/>
    </location>
</feature>
<feature type="region of interest" description="Disordered" evidence="1">
    <location>
        <begin position="628"/>
        <end position="765"/>
    </location>
</feature>
<feature type="compositionally biased region" description="Low complexity" evidence="1">
    <location>
        <begin position="638"/>
        <end position="682"/>
    </location>
</feature>
<dbReference type="Proteomes" id="UP000594638">
    <property type="component" value="Unassembled WGS sequence"/>
</dbReference>
<organism evidence="2 3">
    <name type="scientific">Olea europaea subsp. europaea</name>
    <dbReference type="NCBI Taxonomy" id="158383"/>
    <lineage>
        <taxon>Eukaryota</taxon>
        <taxon>Viridiplantae</taxon>
        <taxon>Streptophyta</taxon>
        <taxon>Embryophyta</taxon>
        <taxon>Tracheophyta</taxon>
        <taxon>Spermatophyta</taxon>
        <taxon>Magnoliopsida</taxon>
        <taxon>eudicotyledons</taxon>
        <taxon>Gunneridae</taxon>
        <taxon>Pentapetalae</taxon>
        <taxon>asterids</taxon>
        <taxon>lamiids</taxon>
        <taxon>Lamiales</taxon>
        <taxon>Oleaceae</taxon>
        <taxon>Oleeae</taxon>
        <taxon>Olea</taxon>
    </lineage>
</organism>
<feature type="region of interest" description="Disordered" evidence="1">
    <location>
        <begin position="1"/>
        <end position="61"/>
    </location>
</feature>
<feature type="compositionally biased region" description="Low complexity" evidence="1">
    <location>
        <begin position="862"/>
        <end position="876"/>
    </location>
</feature>
<feature type="compositionally biased region" description="Low complexity" evidence="1">
    <location>
        <begin position="886"/>
        <end position="899"/>
    </location>
</feature>